<dbReference type="Proteomes" id="UP000501602">
    <property type="component" value="Chromosome"/>
</dbReference>
<dbReference type="KEGG" id="fes:HER31_14070"/>
<organism evidence="1 2">
    <name type="scientific">Ferrimonas lipolytica</name>
    <dbReference type="NCBI Taxonomy" id="2724191"/>
    <lineage>
        <taxon>Bacteria</taxon>
        <taxon>Pseudomonadati</taxon>
        <taxon>Pseudomonadota</taxon>
        <taxon>Gammaproteobacteria</taxon>
        <taxon>Alteromonadales</taxon>
        <taxon>Ferrimonadaceae</taxon>
        <taxon>Ferrimonas</taxon>
    </lineage>
</organism>
<evidence type="ECO:0000313" key="1">
    <source>
        <dbReference type="EMBL" id="QIZ78918.1"/>
    </source>
</evidence>
<name>A0A6H1UJB6_9GAMM</name>
<dbReference type="EMBL" id="CP051180">
    <property type="protein sequence ID" value="QIZ78918.1"/>
    <property type="molecule type" value="Genomic_DNA"/>
</dbReference>
<sequence length="55" mass="5916">MTCSSVTAPSATSKSPKRCFNCGFIYCLLTAADVAAHSRLHWHLIPVATTPVDTH</sequence>
<protein>
    <submittedName>
        <fullName evidence="1">Uncharacterized protein</fullName>
    </submittedName>
</protein>
<dbReference type="AlphaFoldDB" id="A0A6H1UJB6"/>
<gene>
    <name evidence="1" type="ORF">HER31_14070</name>
</gene>
<accession>A0A6H1UJB6</accession>
<keyword evidence="2" id="KW-1185">Reference proteome</keyword>
<reference evidence="1 2" key="1">
    <citation type="submission" date="2020-04" db="EMBL/GenBank/DDBJ databases">
        <title>Ferrimonas sp. S7 isolated from sea water.</title>
        <authorList>
            <person name="Bae S.S."/>
            <person name="Baek K."/>
        </authorList>
    </citation>
    <scope>NUCLEOTIDE SEQUENCE [LARGE SCALE GENOMIC DNA]</scope>
    <source>
        <strain evidence="1 2">S7</strain>
    </source>
</reference>
<proteinExistence type="predicted"/>
<evidence type="ECO:0000313" key="2">
    <source>
        <dbReference type="Proteomes" id="UP000501602"/>
    </source>
</evidence>